<dbReference type="VEuPathDB" id="AmoebaDB:NAEGRDRAFT_66403"/>
<dbReference type="InParanoid" id="D2VC07"/>
<evidence type="ECO:0000256" key="1">
    <source>
        <dbReference type="SAM" id="Phobius"/>
    </source>
</evidence>
<dbReference type="EMBL" id="GG738862">
    <property type="protein sequence ID" value="EFC45572.1"/>
    <property type="molecule type" value="Genomic_DNA"/>
</dbReference>
<gene>
    <name evidence="2" type="ORF">NAEGRDRAFT_66403</name>
</gene>
<dbReference type="AlphaFoldDB" id="D2VC07"/>
<keyword evidence="3" id="KW-1185">Reference proteome</keyword>
<dbReference type="Proteomes" id="UP000006671">
    <property type="component" value="Unassembled WGS sequence"/>
</dbReference>
<evidence type="ECO:0000313" key="2">
    <source>
        <dbReference type="EMBL" id="EFC45572.1"/>
    </source>
</evidence>
<proteinExistence type="predicted"/>
<keyword evidence="1" id="KW-0812">Transmembrane</keyword>
<accession>D2VC07</accession>
<keyword evidence="1" id="KW-0472">Membrane</keyword>
<evidence type="ECO:0000313" key="3">
    <source>
        <dbReference type="Proteomes" id="UP000006671"/>
    </source>
</evidence>
<feature type="transmembrane region" description="Helical" evidence="1">
    <location>
        <begin position="236"/>
        <end position="259"/>
    </location>
</feature>
<dbReference type="RefSeq" id="XP_002678316.1">
    <property type="nucleotide sequence ID" value="XM_002678270.1"/>
</dbReference>
<keyword evidence="1" id="KW-1133">Transmembrane helix</keyword>
<reference evidence="2 3" key="1">
    <citation type="journal article" date="2010" name="Cell">
        <title>The genome of Naegleria gruberi illuminates early eukaryotic versatility.</title>
        <authorList>
            <person name="Fritz-Laylin L.K."/>
            <person name="Prochnik S.E."/>
            <person name="Ginger M.L."/>
            <person name="Dacks J.B."/>
            <person name="Carpenter M.L."/>
            <person name="Field M.C."/>
            <person name="Kuo A."/>
            <person name="Paredez A."/>
            <person name="Chapman J."/>
            <person name="Pham J."/>
            <person name="Shu S."/>
            <person name="Neupane R."/>
            <person name="Cipriano M."/>
            <person name="Mancuso J."/>
            <person name="Tu H."/>
            <person name="Salamov A."/>
            <person name="Lindquist E."/>
            <person name="Shapiro H."/>
            <person name="Lucas S."/>
            <person name="Grigoriev I.V."/>
            <person name="Cande W.Z."/>
            <person name="Fulton C."/>
            <person name="Rokhsar D.S."/>
            <person name="Dawson S.C."/>
        </authorList>
    </citation>
    <scope>NUCLEOTIDE SEQUENCE [LARGE SCALE GENOMIC DNA]</scope>
    <source>
        <strain evidence="2 3">NEG-M</strain>
    </source>
</reference>
<feature type="transmembrane region" description="Helical" evidence="1">
    <location>
        <begin position="67"/>
        <end position="92"/>
    </location>
</feature>
<dbReference type="GeneID" id="8857189"/>
<name>D2VC07_NAEGR</name>
<organism evidence="3">
    <name type="scientific">Naegleria gruberi</name>
    <name type="common">Amoeba</name>
    <dbReference type="NCBI Taxonomy" id="5762"/>
    <lineage>
        <taxon>Eukaryota</taxon>
        <taxon>Discoba</taxon>
        <taxon>Heterolobosea</taxon>
        <taxon>Tetramitia</taxon>
        <taxon>Eutetramitia</taxon>
        <taxon>Vahlkampfiidae</taxon>
        <taxon>Naegleria</taxon>
    </lineage>
</organism>
<protein>
    <submittedName>
        <fullName evidence="2">Predicted protein</fullName>
    </submittedName>
</protein>
<dbReference type="KEGG" id="ngr:NAEGRDRAFT_66403"/>
<sequence>MSAEHPQVQTSTNSLIELEEKALFHSPSTPSTTFHQQFTTGKVSNRKKRNFIINTKYGSIELSIERILSFIVMFIAVISLFILTIITFYAFVLRAYGETYVYSYGTESLVYSNRFSTYLTIILNSNNVTIDNGWLFKINYTFSHYEESIGFTARYNADSSKFGKENLPVMVLYLQNSGRDYQYLYSLLVSNKSRAVEYSNHFVSNLNNATREYLEKALYESDKNDAIETLYMDSTAIIGTILCGLALLIILPTGFIATFGRNNKLLEKLQKVNAKEVLKTVSDTYLNTSFKEYCKNHQQLKYFLFLEKSLLYSEYCEEIFNLNSIENYLNGTNTNSIETRIDEFESKKCEIIFETMIEFLSSKGEYFLGEKQIGGKKLIQKVNKEFKSNPMNLPENLLDEIESNISICLISTLKSFQSTQKQKRTLYNFSKQ</sequence>